<feature type="transmembrane region" description="Helical" evidence="1">
    <location>
        <begin position="43"/>
        <end position="61"/>
    </location>
</feature>
<sequence>MNFNFKNSYLSAKLIFLATCAAVISLFLPWADLGFISASGFQQQGYLLLIFFIYPIYRVLTGKSLNKVAGLICGIIAVIGTFLFLSTKSVDVFGTTVNGAGSGLYLFLIASIVLTVGVLLEKPKQTV</sequence>
<keyword evidence="1" id="KW-1133">Transmembrane helix</keyword>
<keyword evidence="3" id="KW-1185">Reference proteome</keyword>
<proteinExistence type="predicted"/>
<evidence type="ECO:0000313" key="3">
    <source>
        <dbReference type="Proteomes" id="UP000219546"/>
    </source>
</evidence>
<feature type="transmembrane region" description="Helical" evidence="1">
    <location>
        <begin position="12"/>
        <end position="31"/>
    </location>
</feature>
<name>A0A285CT05_9BACI</name>
<keyword evidence="1" id="KW-0812">Transmembrane</keyword>
<protein>
    <submittedName>
        <fullName evidence="2">Uncharacterized protein</fullName>
    </submittedName>
</protein>
<evidence type="ECO:0000256" key="1">
    <source>
        <dbReference type="SAM" id="Phobius"/>
    </source>
</evidence>
<feature type="transmembrane region" description="Helical" evidence="1">
    <location>
        <begin position="99"/>
        <end position="120"/>
    </location>
</feature>
<dbReference type="Proteomes" id="UP000219546">
    <property type="component" value="Unassembled WGS sequence"/>
</dbReference>
<accession>A0A285CT05</accession>
<keyword evidence="1" id="KW-0472">Membrane</keyword>
<feature type="transmembrane region" description="Helical" evidence="1">
    <location>
        <begin position="68"/>
        <end position="87"/>
    </location>
</feature>
<dbReference type="AlphaFoldDB" id="A0A285CT05"/>
<gene>
    <name evidence="2" type="ORF">SAMN05877753_104264</name>
</gene>
<dbReference type="OrthoDB" id="2740230at2"/>
<evidence type="ECO:0000313" key="2">
    <source>
        <dbReference type="EMBL" id="SNX70697.1"/>
    </source>
</evidence>
<organism evidence="2 3">
    <name type="scientific">Bacillus oleivorans</name>
    <dbReference type="NCBI Taxonomy" id="1448271"/>
    <lineage>
        <taxon>Bacteria</taxon>
        <taxon>Bacillati</taxon>
        <taxon>Bacillota</taxon>
        <taxon>Bacilli</taxon>
        <taxon>Bacillales</taxon>
        <taxon>Bacillaceae</taxon>
        <taxon>Bacillus</taxon>
    </lineage>
</organism>
<reference evidence="2 3" key="1">
    <citation type="submission" date="2017-08" db="EMBL/GenBank/DDBJ databases">
        <authorList>
            <person name="de Groot N.N."/>
        </authorList>
    </citation>
    <scope>NUCLEOTIDE SEQUENCE [LARGE SCALE GENOMIC DNA]</scope>
    <source>
        <strain evidence="2 3">JC228</strain>
    </source>
</reference>
<dbReference type="RefSeq" id="WP_097158656.1">
    <property type="nucleotide sequence ID" value="NZ_JBEPMQ010000006.1"/>
</dbReference>
<dbReference type="EMBL" id="OAOP01000004">
    <property type="protein sequence ID" value="SNX70697.1"/>
    <property type="molecule type" value="Genomic_DNA"/>
</dbReference>